<comment type="caution">
    <text evidence="3">The sequence shown here is derived from an EMBL/GenBank/DDBJ whole genome shotgun (WGS) entry which is preliminary data.</text>
</comment>
<gene>
    <name evidence="3" type="ORF">FCL54_10030</name>
</gene>
<evidence type="ECO:0000313" key="3">
    <source>
        <dbReference type="EMBL" id="TLS37475.1"/>
    </source>
</evidence>
<name>A0A5R9FCV0_9BACL</name>
<evidence type="ECO:0000256" key="1">
    <source>
        <dbReference type="ARBA" id="ARBA00023157"/>
    </source>
</evidence>
<dbReference type="PANTHER" id="PTHR11675">
    <property type="entry name" value="N-ACETYLGALACTOSAMINYLTRANSFERASE"/>
    <property type="match status" value="1"/>
</dbReference>
<dbReference type="GO" id="GO:0006493">
    <property type="term" value="P:protein O-linked glycosylation"/>
    <property type="evidence" value="ECO:0007669"/>
    <property type="project" value="TreeGrafter"/>
</dbReference>
<dbReference type="EMBL" id="SWLG01000006">
    <property type="protein sequence ID" value="TLS37475.1"/>
    <property type="molecule type" value="Genomic_DNA"/>
</dbReference>
<evidence type="ECO:0000313" key="4">
    <source>
        <dbReference type="Proteomes" id="UP000308230"/>
    </source>
</evidence>
<dbReference type="Pfam" id="PF00535">
    <property type="entry name" value="Glycos_transf_2"/>
    <property type="match status" value="1"/>
</dbReference>
<dbReference type="PANTHER" id="PTHR11675:SF126">
    <property type="entry name" value="RICIN B LECTIN DOMAIN-CONTAINING PROTEIN"/>
    <property type="match status" value="1"/>
</dbReference>
<protein>
    <submittedName>
        <fullName evidence="3">Glycosyltransferase</fullName>
    </submittedName>
</protein>
<dbReference type="InterPro" id="IPR029044">
    <property type="entry name" value="Nucleotide-diphossugar_trans"/>
</dbReference>
<dbReference type="GO" id="GO:0004653">
    <property type="term" value="F:polypeptide N-acetylgalactosaminyltransferase activity"/>
    <property type="evidence" value="ECO:0007669"/>
    <property type="project" value="TreeGrafter"/>
</dbReference>
<accession>A0A5R9FCV0</accession>
<dbReference type="SUPFAM" id="SSF53448">
    <property type="entry name" value="Nucleotide-diphospho-sugar transferases"/>
    <property type="match status" value="1"/>
</dbReference>
<feature type="domain" description="Glycosyltransferase 2-like" evidence="2">
    <location>
        <begin position="8"/>
        <end position="172"/>
    </location>
</feature>
<keyword evidence="1" id="KW-1015">Disulfide bond</keyword>
<dbReference type="Gene3D" id="3.90.550.10">
    <property type="entry name" value="Spore Coat Polysaccharide Biosynthesis Protein SpsA, Chain A"/>
    <property type="match status" value="1"/>
</dbReference>
<reference evidence="3 4" key="1">
    <citation type="submission" date="2019-04" db="EMBL/GenBank/DDBJ databases">
        <title>Bacillus caeni sp. nov., a bacterium isolated from mangrove sediment.</title>
        <authorList>
            <person name="Huang H."/>
            <person name="Mo K."/>
            <person name="Hu Y."/>
        </authorList>
    </citation>
    <scope>NUCLEOTIDE SEQUENCE [LARGE SCALE GENOMIC DNA]</scope>
    <source>
        <strain evidence="3 4">HB172195</strain>
    </source>
</reference>
<dbReference type="AlphaFoldDB" id="A0A5R9FCV0"/>
<keyword evidence="3" id="KW-0808">Transferase</keyword>
<proteinExistence type="predicted"/>
<evidence type="ECO:0000259" key="2">
    <source>
        <dbReference type="Pfam" id="PF00535"/>
    </source>
</evidence>
<dbReference type="OrthoDB" id="396512at2"/>
<keyword evidence="4" id="KW-1185">Reference proteome</keyword>
<dbReference type="InterPro" id="IPR001173">
    <property type="entry name" value="Glyco_trans_2-like"/>
</dbReference>
<dbReference type="RefSeq" id="WP_138125938.1">
    <property type="nucleotide sequence ID" value="NZ_SWLG01000006.1"/>
</dbReference>
<dbReference type="Proteomes" id="UP000308230">
    <property type="component" value="Unassembled WGS sequence"/>
</dbReference>
<sequence>MADDKSVSIIFPVKNEGINIKNTLNSLFSVKTTVNLEVIVVNDGSDDGCCKFLQTYTHSQKVRLIETTGIGAAKARNLGAEQASHDYLVFSDAHLTFEDFWIERLLAPILTSEADAVTPAIASSRRSTFVGYGQTLLSNLKTKWNKKKEHVFETAVLPGGCFIISKAVFENIGGFESGFRTWGFEDVELSIKLWLFGYRCCVQPAVTVVHLFRATQPYHVPSADYYYNLLRTAYSHFNEKRIAKCKMLIKNPDTVERLVLSEGVLEQRNVYFLKRKHDDNWYFTKFQIDF</sequence>
<organism evidence="3 4">
    <name type="scientific">Exobacillus caeni</name>
    <dbReference type="NCBI Taxonomy" id="2574798"/>
    <lineage>
        <taxon>Bacteria</taxon>
        <taxon>Bacillati</taxon>
        <taxon>Bacillota</taxon>
        <taxon>Bacilli</taxon>
        <taxon>Bacillales</taxon>
        <taxon>Guptibacillaceae</taxon>
        <taxon>Exobacillus</taxon>
    </lineage>
</organism>